<evidence type="ECO:0000259" key="2">
    <source>
        <dbReference type="PROSITE" id="PS50217"/>
    </source>
</evidence>
<dbReference type="AlphaFoldDB" id="A0AAV8UV45"/>
<comment type="caution">
    <text evidence="3">The sequence shown here is derived from an EMBL/GenBank/DDBJ whole genome shotgun (WGS) entry which is preliminary data.</text>
</comment>
<proteinExistence type="predicted"/>
<dbReference type="CDD" id="cd14686">
    <property type="entry name" value="bZIP"/>
    <property type="match status" value="1"/>
</dbReference>
<dbReference type="Gene3D" id="1.20.5.170">
    <property type="match status" value="1"/>
</dbReference>
<feature type="compositionally biased region" description="Basic residues" evidence="1">
    <location>
        <begin position="256"/>
        <end position="267"/>
    </location>
</feature>
<feature type="compositionally biased region" description="Basic and acidic residues" evidence="1">
    <location>
        <begin position="243"/>
        <end position="254"/>
    </location>
</feature>
<evidence type="ECO:0000313" key="3">
    <source>
        <dbReference type="EMBL" id="KAJ8906415.1"/>
    </source>
</evidence>
<sequence length="392" mass="43050">MIGNETTSKLKGKCQGLRISVPSGDLGLGFANGASVRPASSPRGNLLVTSPRNALSISPRSTSMASRGFNPFSPRSTSFFSGRAYEFVSSPTGATMKSLMTPVTTRTNGSPRYSPREIGDPLFPRAVAISPRNTSSVFAYPSLGGLEACFEGVPGTSANRAEIEVQALRSSKLFDELETKPVHPAPAETTKEKLRVNADLEQLMGPPLPADLIRRSSELVIAGNKVQKPEKEEKVFASSGTTKDVKKSAHEATARRQARRQVLRSKRQAAGVTPFTRKTSVQSSSASGTEKGADRVEKRNRRLLRNREAAMKSRRLAKEKLEKAQEELEEVQDHVERLQELNRMLKENFEILSSVPPDSKRRNVPQQRQELMSQMESFLNTGGPFQRSSQPL</sequence>
<name>A0AAV8UV45_9RHOD</name>
<protein>
    <recommendedName>
        <fullName evidence="2">BZIP domain-containing protein</fullName>
    </recommendedName>
</protein>
<evidence type="ECO:0000256" key="1">
    <source>
        <dbReference type="SAM" id="MobiDB-lite"/>
    </source>
</evidence>
<evidence type="ECO:0000313" key="4">
    <source>
        <dbReference type="Proteomes" id="UP001157974"/>
    </source>
</evidence>
<dbReference type="EMBL" id="JAMWBK010000003">
    <property type="protein sequence ID" value="KAJ8906415.1"/>
    <property type="molecule type" value="Genomic_DNA"/>
</dbReference>
<feature type="domain" description="BZIP" evidence="2">
    <location>
        <begin position="296"/>
        <end position="352"/>
    </location>
</feature>
<organism evidence="3 4">
    <name type="scientific">Rhodosorus marinus</name>
    <dbReference type="NCBI Taxonomy" id="101924"/>
    <lineage>
        <taxon>Eukaryota</taxon>
        <taxon>Rhodophyta</taxon>
        <taxon>Stylonematophyceae</taxon>
        <taxon>Stylonematales</taxon>
        <taxon>Stylonemataceae</taxon>
        <taxon>Rhodosorus</taxon>
    </lineage>
</organism>
<reference evidence="3 4" key="1">
    <citation type="journal article" date="2023" name="Nat. Commun.">
        <title>Origin of minicircular mitochondrial genomes in red algae.</title>
        <authorList>
            <person name="Lee Y."/>
            <person name="Cho C.H."/>
            <person name="Lee Y.M."/>
            <person name="Park S.I."/>
            <person name="Yang J.H."/>
            <person name="West J.A."/>
            <person name="Bhattacharya D."/>
            <person name="Yoon H.S."/>
        </authorList>
    </citation>
    <scope>NUCLEOTIDE SEQUENCE [LARGE SCALE GENOMIC DNA]</scope>
    <source>
        <strain evidence="3 4">CCMP1338</strain>
        <tissue evidence="3">Whole cell</tissue>
    </source>
</reference>
<feature type="compositionally biased region" description="Polar residues" evidence="1">
    <location>
        <begin position="276"/>
        <end position="288"/>
    </location>
</feature>
<accession>A0AAV8UV45</accession>
<feature type="region of interest" description="Disordered" evidence="1">
    <location>
        <begin position="352"/>
        <end position="392"/>
    </location>
</feature>
<dbReference type="PROSITE" id="PS50217">
    <property type="entry name" value="BZIP"/>
    <property type="match status" value="1"/>
</dbReference>
<keyword evidence="4" id="KW-1185">Reference proteome</keyword>
<gene>
    <name evidence="3" type="ORF">NDN08_002908</name>
</gene>
<dbReference type="InterPro" id="IPR046347">
    <property type="entry name" value="bZIP_sf"/>
</dbReference>
<dbReference type="SUPFAM" id="SSF57959">
    <property type="entry name" value="Leucine zipper domain"/>
    <property type="match status" value="1"/>
</dbReference>
<dbReference type="InterPro" id="IPR004827">
    <property type="entry name" value="bZIP"/>
</dbReference>
<dbReference type="SMART" id="SM00338">
    <property type="entry name" value="BRLZ"/>
    <property type="match status" value="1"/>
</dbReference>
<dbReference type="GO" id="GO:0003700">
    <property type="term" value="F:DNA-binding transcription factor activity"/>
    <property type="evidence" value="ECO:0007669"/>
    <property type="project" value="InterPro"/>
</dbReference>
<dbReference type="Proteomes" id="UP001157974">
    <property type="component" value="Unassembled WGS sequence"/>
</dbReference>
<feature type="compositionally biased region" description="Polar residues" evidence="1">
    <location>
        <begin position="364"/>
        <end position="380"/>
    </location>
</feature>
<feature type="region of interest" description="Disordered" evidence="1">
    <location>
        <begin position="228"/>
        <end position="298"/>
    </location>
</feature>